<keyword evidence="1" id="KW-0732">Signal</keyword>
<dbReference type="OrthoDB" id="178899at2"/>
<evidence type="ECO:0000256" key="1">
    <source>
        <dbReference type="SAM" id="SignalP"/>
    </source>
</evidence>
<reference evidence="2 3" key="1">
    <citation type="submission" date="2018-10" db="EMBL/GenBank/DDBJ databases">
        <title>Genomic Encyclopedia of Archaeal and Bacterial Type Strains, Phase II (KMG-II): from individual species to whole genera.</title>
        <authorList>
            <person name="Goeker M."/>
        </authorList>
    </citation>
    <scope>NUCLEOTIDE SEQUENCE [LARGE SCALE GENOMIC DNA]</scope>
    <source>
        <strain evidence="2 3">RP-AC37</strain>
    </source>
</reference>
<evidence type="ECO:0008006" key="4">
    <source>
        <dbReference type="Google" id="ProtNLM"/>
    </source>
</evidence>
<sequence length="379" mass="39213">MPRHLHRLVAALPIALALAVTAPAAAATPAPSAPATTVSDVRLSAPVTRLVGTATTTLTVEAHLSNPGGVHPVRAVFNDGNGAATCPCLVVRTGTSQSARAVDPQAGNDRTVPLELVGGTPEDGLWRGTTTLGAVNAGIWRVSGIFTEDLHAENLFDQSPVTVPALEAAAFNLRGADWPRIAIAAVPTPRADRPTVISGTARLSRTGHAATGLRLAVYGGGCEMAALSEGALLGKAVVGRDGRWRTTTTTADTAVCVRYAEAAVPTAAPGSWAAQVVRTVDLSKLRRTVTAAPVAASAEAGTDVRVRGRIWPRASGGDVRLQRRVGRTWRQVGQAYTGTTGTYTLVATPPARGANSYRVLLRRGAFGAAYSKSFTITGR</sequence>
<evidence type="ECO:0000313" key="3">
    <source>
        <dbReference type="Proteomes" id="UP000281955"/>
    </source>
</evidence>
<evidence type="ECO:0000313" key="2">
    <source>
        <dbReference type="EMBL" id="RKS75720.1"/>
    </source>
</evidence>
<proteinExistence type="predicted"/>
<dbReference type="EMBL" id="RBWV01000011">
    <property type="protein sequence ID" value="RKS75720.1"/>
    <property type="molecule type" value="Genomic_DNA"/>
</dbReference>
<dbReference type="Proteomes" id="UP000281955">
    <property type="component" value="Unassembled WGS sequence"/>
</dbReference>
<dbReference type="AlphaFoldDB" id="A0A420XR16"/>
<comment type="caution">
    <text evidence="2">The sequence shown here is derived from an EMBL/GenBank/DDBJ whole genome shotgun (WGS) entry which is preliminary data.</text>
</comment>
<organism evidence="2 3">
    <name type="scientific">Motilibacter peucedani</name>
    <dbReference type="NCBI Taxonomy" id="598650"/>
    <lineage>
        <taxon>Bacteria</taxon>
        <taxon>Bacillati</taxon>
        <taxon>Actinomycetota</taxon>
        <taxon>Actinomycetes</taxon>
        <taxon>Motilibacterales</taxon>
        <taxon>Motilibacteraceae</taxon>
        <taxon>Motilibacter</taxon>
    </lineage>
</organism>
<feature type="chain" id="PRO_5019205533" description="Ig-like domain-containing protein" evidence="1">
    <location>
        <begin position="27"/>
        <end position="379"/>
    </location>
</feature>
<accession>A0A420XR16</accession>
<name>A0A420XR16_9ACTN</name>
<feature type="signal peptide" evidence="1">
    <location>
        <begin position="1"/>
        <end position="26"/>
    </location>
</feature>
<dbReference type="RefSeq" id="WP_147431938.1">
    <property type="nucleotide sequence ID" value="NZ_RBWV01000011.1"/>
</dbReference>
<protein>
    <recommendedName>
        <fullName evidence="4">Ig-like domain-containing protein</fullName>
    </recommendedName>
</protein>
<dbReference type="InParanoid" id="A0A420XR16"/>
<gene>
    <name evidence="2" type="ORF">CLV35_2197</name>
</gene>
<keyword evidence="3" id="KW-1185">Reference proteome</keyword>